<dbReference type="InterPro" id="IPR013783">
    <property type="entry name" value="Ig-like_fold"/>
</dbReference>
<evidence type="ECO:0000313" key="3">
    <source>
        <dbReference type="Ensembl" id="ENSFHEP00000029363.1"/>
    </source>
</evidence>
<protein>
    <recommendedName>
        <fullName evidence="2">Ig-like domain-containing protein</fullName>
    </recommendedName>
</protein>
<accession>A0A3Q2QNL8</accession>
<dbReference type="InterPro" id="IPR003597">
    <property type="entry name" value="Ig_C1-set"/>
</dbReference>
<dbReference type="Pfam" id="PF07654">
    <property type="entry name" value="C1-set"/>
    <property type="match status" value="1"/>
</dbReference>
<dbReference type="AlphaFoldDB" id="A0A3Q2QNL8"/>
<keyword evidence="1" id="KW-0393">Immunoglobulin domain</keyword>
<dbReference type="Gene3D" id="2.60.40.10">
    <property type="entry name" value="Immunoglobulins"/>
    <property type="match status" value="1"/>
</dbReference>
<dbReference type="PROSITE" id="PS50835">
    <property type="entry name" value="IG_LIKE"/>
    <property type="match status" value="1"/>
</dbReference>
<evidence type="ECO:0000259" key="2">
    <source>
        <dbReference type="PROSITE" id="PS50835"/>
    </source>
</evidence>
<organism evidence="3 4">
    <name type="scientific">Fundulus heteroclitus</name>
    <name type="common">Killifish</name>
    <name type="synonym">Mummichog</name>
    <dbReference type="NCBI Taxonomy" id="8078"/>
    <lineage>
        <taxon>Eukaryota</taxon>
        <taxon>Metazoa</taxon>
        <taxon>Chordata</taxon>
        <taxon>Craniata</taxon>
        <taxon>Vertebrata</taxon>
        <taxon>Euteleostomi</taxon>
        <taxon>Actinopterygii</taxon>
        <taxon>Neopterygii</taxon>
        <taxon>Teleostei</taxon>
        <taxon>Neoteleostei</taxon>
        <taxon>Acanthomorphata</taxon>
        <taxon>Ovalentaria</taxon>
        <taxon>Atherinomorphae</taxon>
        <taxon>Cyprinodontiformes</taxon>
        <taxon>Fundulidae</taxon>
        <taxon>Fundulus</taxon>
    </lineage>
</organism>
<dbReference type="STRING" id="8078.ENSFHEP00000029363"/>
<dbReference type="InterPro" id="IPR050380">
    <property type="entry name" value="Immune_Resp_Modulators"/>
</dbReference>
<proteinExistence type="predicted"/>
<dbReference type="GeneTree" id="ENSGT00940000167101"/>
<evidence type="ECO:0000256" key="1">
    <source>
        <dbReference type="ARBA" id="ARBA00023319"/>
    </source>
</evidence>
<dbReference type="InterPro" id="IPR007110">
    <property type="entry name" value="Ig-like_dom"/>
</dbReference>
<dbReference type="Proteomes" id="UP000265000">
    <property type="component" value="Unplaced"/>
</dbReference>
<dbReference type="CDD" id="cd00098">
    <property type="entry name" value="IgC1"/>
    <property type="match status" value="1"/>
</dbReference>
<dbReference type="Ensembl" id="ENSFHET00000019879.1">
    <property type="protein sequence ID" value="ENSFHEP00000029363.1"/>
    <property type="gene ID" value="ENSFHEG00000014045.1"/>
</dbReference>
<reference evidence="3" key="2">
    <citation type="submission" date="2025-09" db="UniProtKB">
        <authorList>
            <consortium name="Ensembl"/>
        </authorList>
    </citation>
    <scope>IDENTIFICATION</scope>
</reference>
<reference evidence="3" key="1">
    <citation type="submission" date="2025-08" db="UniProtKB">
        <authorList>
            <consortium name="Ensembl"/>
        </authorList>
    </citation>
    <scope>IDENTIFICATION</scope>
</reference>
<feature type="domain" description="Ig-like" evidence="2">
    <location>
        <begin position="85"/>
        <end position="181"/>
    </location>
</feature>
<dbReference type="InterPro" id="IPR036179">
    <property type="entry name" value="Ig-like_dom_sf"/>
</dbReference>
<dbReference type="SUPFAM" id="SSF48726">
    <property type="entry name" value="Immunoglobulin"/>
    <property type="match status" value="1"/>
</dbReference>
<dbReference type="PANTHER" id="PTHR23411">
    <property type="entry name" value="TAPASIN"/>
    <property type="match status" value="1"/>
</dbReference>
<sequence length="245" mass="27510">MVSIVLLRLQAGDKGCIDIPALNPQVCPDQLRLEVCKSLTGILARSNTQSEFMGFMENRVLLCLAAGNLNLLPSSFLHHSCSLAPPSVSVPQKWALLEKETTFECRASGFYPPPVSFSWAREEQVIQPPFQVEGELSPDGYYTAVNNLTIYPSREDQNVTFSCRVSHRGSNQELDFQLNVTREFVSKWKSTTLSWLVRAVLDLSFVLALVELCFGTTLIVHGSQNRRCLKSAVFHLTYLERNHLC</sequence>
<evidence type="ECO:0000313" key="4">
    <source>
        <dbReference type="Proteomes" id="UP000265000"/>
    </source>
</evidence>
<keyword evidence="4" id="KW-1185">Reference proteome</keyword>
<name>A0A3Q2QNL8_FUNHE</name>